<dbReference type="Pfam" id="PF01510">
    <property type="entry name" value="Amidase_2"/>
    <property type="match status" value="1"/>
</dbReference>
<dbReference type="GO" id="GO:0008745">
    <property type="term" value="F:N-acetylmuramoyl-L-alanine amidase activity"/>
    <property type="evidence" value="ECO:0007669"/>
    <property type="project" value="InterPro"/>
</dbReference>
<name>A0A1V3XB55_MYCKA</name>
<dbReference type="SMART" id="SM00701">
    <property type="entry name" value="PGRP"/>
    <property type="match status" value="1"/>
</dbReference>
<feature type="domain" description="Peptidoglycan recognition protein family" evidence="2">
    <location>
        <begin position="77"/>
        <end position="206"/>
    </location>
</feature>
<comment type="caution">
    <text evidence="3">The sequence shown here is derived from an EMBL/GenBank/DDBJ whole genome shotgun (WGS) entry which is preliminary data.</text>
</comment>
<dbReference type="PANTHER" id="PTHR11022:SF41">
    <property type="entry name" value="PEPTIDOGLYCAN-RECOGNITION PROTEIN LC-RELATED"/>
    <property type="match status" value="1"/>
</dbReference>
<organism evidence="3 4">
    <name type="scientific">Mycobacterium kansasii</name>
    <dbReference type="NCBI Taxonomy" id="1768"/>
    <lineage>
        <taxon>Bacteria</taxon>
        <taxon>Bacillati</taxon>
        <taxon>Actinomycetota</taxon>
        <taxon>Actinomycetes</taxon>
        <taxon>Mycobacteriales</taxon>
        <taxon>Mycobacteriaceae</taxon>
        <taxon>Mycobacterium</taxon>
    </lineage>
</organism>
<dbReference type="Gene3D" id="3.40.80.10">
    <property type="entry name" value="Peptidoglycan recognition protein-like"/>
    <property type="match status" value="1"/>
</dbReference>
<dbReference type="GO" id="GO:0009253">
    <property type="term" value="P:peptidoglycan catabolic process"/>
    <property type="evidence" value="ECO:0007669"/>
    <property type="project" value="InterPro"/>
</dbReference>
<dbReference type="EMBL" id="MVBM01000003">
    <property type="protein sequence ID" value="OOK75691.1"/>
    <property type="molecule type" value="Genomic_DNA"/>
</dbReference>
<dbReference type="GO" id="GO:0008270">
    <property type="term" value="F:zinc ion binding"/>
    <property type="evidence" value="ECO:0007669"/>
    <property type="project" value="InterPro"/>
</dbReference>
<comment type="similarity">
    <text evidence="1">Belongs to the N-acetylmuramoyl-L-alanine amidase 2 family.</text>
</comment>
<evidence type="ECO:0000256" key="1">
    <source>
        <dbReference type="ARBA" id="ARBA00007553"/>
    </source>
</evidence>
<reference evidence="3 4" key="1">
    <citation type="submission" date="2017-02" db="EMBL/GenBank/DDBJ databases">
        <title>Complete genome sequences of Mycobacterium kansasii strains isolated from rhesus macaques.</title>
        <authorList>
            <person name="Panda A."/>
            <person name="Nagaraj S."/>
            <person name="Zhao X."/>
            <person name="Tettelin H."/>
            <person name="Detolla L.J."/>
        </authorList>
    </citation>
    <scope>NUCLEOTIDE SEQUENCE [LARGE SCALE GENOMIC DNA]</scope>
    <source>
        <strain evidence="3 4">11-3813</strain>
    </source>
</reference>
<evidence type="ECO:0000313" key="3">
    <source>
        <dbReference type="EMBL" id="OOK75691.1"/>
    </source>
</evidence>
<evidence type="ECO:0000259" key="2">
    <source>
        <dbReference type="SMART" id="SM00701"/>
    </source>
</evidence>
<protein>
    <submittedName>
        <fullName evidence="3">N-acetylmuramoyl-L-alanine amidase family protein</fullName>
    </submittedName>
</protein>
<dbReference type="SUPFAM" id="SSF55846">
    <property type="entry name" value="N-acetylmuramoyl-L-alanine amidase-like"/>
    <property type="match status" value="1"/>
</dbReference>
<dbReference type="InterPro" id="IPR006619">
    <property type="entry name" value="PGRP_domain_met/bac"/>
</dbReference>
<gene>
    <name evidence="3" type="ORF">BZL30_3829</name>
</gene>
<dbReference type="InterPro" id="IPR036505">
    <property type="entry name" value="Amidase/PGRP_sf"/>
</dbReference>
<sequence length="259" mass="28287">MTQAPVTAEANPAELGYRPATKEQPFGQNISAILISPPQAPARTQWTPPTGVTMPARRPHHQPCRMGSRRITTLRQPAIRPGGSCRGGPPHRRQQRLFAPGVGRNRQGDLHVSQQDAGLVRHRLQRARRQVRPGVRGQRRGLTKPVEAFHTGGFNRDTWGVAMIGNFDDVAPTPLQLRAVGRLLGWRLGMDDVDPKGTVELESAGSSYTTFPAGAIARLPAIFTHRDVGNTDCPGNAGYALMDEIRDIAAHFNDPPRSC</sequence>
<accession>A0A1V3XB55</accession>
<dbReference type="InterPro" id="IPR015510">
    <property type="entry name" value="PGRP"/>
</dbReference>
<dbReference type="AlphaFoldDB" id="A0A1V3XB55"/>
<dbReference type="PANTHER" id="PTHR11022">
    <property type="entry name" value="PEPTIDOGLYCAN RECOGNITION PROTEIN"/>
    <property type="match status" value="1"/>
</dbReference>
<proteinExistence type="inferred from homology"/>
<dbReference type="InterPro" id="IPR002502">
    <property type="entry name" value="Amidase_domain"/>
</dbReference>
<evidence type="ECO:0000313" key="4">
    <source>
        <dbReference type="Proteomes" id="UP000189229"/>
    </source>
</evidence>
<dbReference type="CDD" id="cd06583">
    <property type="entry name" value="PGRP"/>
    <property type="match status" value="1"/>
</dbReference>
<dbReference type="Proteomes" id="UP000189229">
    <property type="component" value="Unassembled WGS sequence"/>
</dbReference>